<dbReference type="RefSeq" id="XP_012572372.1">
    <property type="nucleotide sequence ID" value="XM_012716918.2"/>
</dbReference>
<evidence type="ECO:0000256" key="4">
    <source>
        <dbReference type="ARBA" id="ARBA00023242"/>
    </source>
</evidence>
<dbReference type="PANTHER" id="PTHR31250:SF38">
    <property type="entry name" value="IQ DOMAIN-CONTAINING PROTEIN IQM6"/>
    <property type="match status" value="1"/>
</dbReference>
<evidence type="ECO:0000256" key="5">
    <source>
        <dbReference type="SAM" id="MobiDB-lite"/>
    </source>
</evidence>
<dbReference type="GO" id="GO:0005737">
    <property type="term" value="C:cytoplasm"/>
    <property type="evidence" value="ECO:0007669"/>
    <property type="project" value="UniProtKB-SubCell"/>
</dbReference>
<proteinExistence type="predicted"/>
<organism evidence="7">
    <name type="scientific">Cicer arietinum</name>
    <name type="common">Chickpea</name>
    <name type="synonym">Garbanzo</name>
    <dbReference type="NCBI Taxonomy" id="3827"/>
    <lineage>
        <taxon>Eukaryota</taxon>
        <taxon>Viridiplantae</taxon>
        <taxon>Streptophyta</taxon>
        <taxon>Embryophyta</taxon>
        <taxon>Tracheophyta</taxon>
        <taxon>Spermatophyta</taxon>
        <taxon>Magnoliopsida</taxon>
        <taxon>eudicotyledons</taxon>
        <taxon>Gunneridae</taxon>
        <taxon>Pentapetalae</taxon>
        <taxon>rosids</taxon>
        <taxon>fabids</taxon>
        <taxon>Fabales</taxon>
        <taxon>Fabaceae</taxon>
        <taxon>Papilionoideae</taxon>
        <taxon>50 kb inversion clade</taxon>
        <taxon>NPAAA clade</taxon>
        <taxon>Hologalegina</taxon>
        <taxon>IRL clade</taxon>
        <taxon>Cicereae</taxon>
        <taxon>Cicer</taxon>
    </lineage>
</organism>
<reference evidence="7" key="2">
    <citation type="submission" date="2023-09" db="UniProtKB">
        <authorList>
            <consortium name="RefSeq"/>
        </authorList>
    </citation>
    <scope>IDENTIFICATION</scope>
    <source>
        <tissue evidence="7 8">Etiolated seedlings</tissue>
    </source>
</reference>
<comment type="subcellular location">
    <subcellularLocation>
        <location evidence="2">Cytoplasm</location>
    </subcellularLocation>
    <subcellularLocation>
        <location evidence="1">Nucleus</location>
    </subcellularLocation>
</comment>
<dbReference type="PaxDb" id="3827-XP_004504518.1"/>
<gene>
    <name evidence="7 8" type="primary">LOC101489853</name>
</gene>
<evidence type="ECO:0000313" key="6">
    <source>
        <dbReference type="Proteomes" id="UP000087171"/>
    </source>
</evidence>
<evidence type="ECO:0000313" key="8">
    <source>
        <dbReference type="RefSeq" id="XP_027191465.1"/>
    </source>
</evidence>
<evidence type="ECO:0000256" key="2">
    <source>
        <dbReference type="ARBA" id="ARBA00004496"/>
    </source>
</evidence>
<feature type="region of interest" description="Disordered" evidence="5">
    <location>
        <begin position="332"/>
        <end position="396"/>
    </location>
</feature>
<keyword evidence="3" id="KW-0963">Cytoplasm</keyword>
<dbReference type="RefSeq" id="XP_027191465.1">
    <property type="nucleotide sequence ID" value="XM_027335664.1"/>
</dbReference>
<dbReference type="STRING" id="3827.A0A1S3E972"/>
<dbReference type="AlphaFoldDB" id="A0A1S3E972"/>
<dbReference type="Proteomes" id="UP000087171">
    <property type="component" value="Chromosome Ca6"/>
</dbReference>
<dbReference type="OrthoDB" id="7344096at2759"/>
<dbReference type="GO" id="GO:0005634">
    <property type="term" value="C:nucleus"/>
    <property type="evidence" value="ECO:0007669"/>
    <property type="project" value="UniProtKB-SubCell"/>
</dbReference>
<sequence>MMLEGSVSINGRELESMFSFRSPTTDTDHNDLFCKPISTKSIESYDDLSRSYSNLSEKSFYSPVLCEPQSHRDQAALKLQKVYKSFRTRRQLADCAVLAEQRWWRALDFAELKRSSISFFDIEKPETAVSRWSRARKRAAKVGKGLSKDKKARKLALQHWLEAIDPRHRYGHNLQFYYVQWLHCDSNQPFFYWLDIGEGKEFSSERCNRSKLQQQCIKYLGPEEREAYEVVIENGRLFYKHSGIPVESTRDAKWIFVLSTSKILYVGQKNKGTFQHSSFLAGGATLSAGRLVVEDGVLKAVWPHSGHYLPTEENFQEFVSFLMENNVDLTDVKKNPDEDDETVKMNQEVVLRGKSSKDNLSPKVETKSSNNSLTEERNEGSSNDDSNSDPPLSRLSKRLGTKITRLEIPKRNNVIEIFGVVAVHFPTSKFYSPHIIESDAECGYETAEESFIEEEDFMVSKSNLFVEEQDKEEENPIPKEKIMKRIDSHKGMKSYQLANHLSTKWTTGAGPRIGCMRDYPPELQFFILEQQNLSPRTKVTAPSPRIPPLSRFSPHVGFPLPLVDSQTIL</sequence>
<evidence type="ECO:0000256" key="3">
    <source>
        <dbReference type="ARBA" id="ARBA00022490"/>
    </source>
</evidence>
<dbReference type="PANTHER" id="PTHR31250">
    <property type="entry name" value="IQ DOMAIN-CONTAINING PROTEIN IQM3"/>
    <property type="match status" value="1"/>
</dbReference>
<dbReference type="InterPro" id="IPR044159">
    <property type="entry name" value="IQM"/>
</dbReference>
<name>A0A1S3E972_CICAR</name>
<accession>A0A1S3E972</accession>
<dbReference type="eggNOG" id="ENOG502QRIN">
    <property type="taxonomic scope" value="Eukaryota"/>
</dbReference>
<dbReference type="GeneID" id="101489853"/>
<reference evidence="6" key="1">
    <citation type="journal article" date="2013" name="Nat. Biotechnol.">
        <title>Draft genome sequence of chickpea (Cicer arietinum) provides a resource for trait improvement.</title>
        <authorList>
            <person name="Varshney R.K."/>
            <person name="Song C."/>
            <person name="Saxena R.K."/>
            <person name="Azam S."/>
            <person name="Yu S."/>
            <person name="Sharpe A.G."/>
            <person name="Cannon S."/>
            <person name="Baek J."/>
            <person name="Rosen B.D."/>
            <person name="Tar'an B."/>
            <person name="Millan T."/>
            <person name="Zhang X."/>
            <person name="Ramsay L.D."/>
            <person name="Iwata A."/>
            <person name="Wang Y."/>
            <person name="Nelson W."/>
            <person name="Farmer A.D."/>
            <person name="Gaur P.M."/>
            <person name="Soderlund C."/>
            <person name="Penmetsa R.V."/>
            <person name="Xu C."/>
            <person name="Bharti A.K."/>
            <person name="He W."/>
            <person name="Winter P."/>
            <person name="Zhao S."/>
            <person name="Hane J.K."/>
            <person name="Carrasquilla-Garcia N."/>
            <person name="Condie J.A."/>
            <person name="Upadhyaya H.D."/>
            <person name="Luo M.C."/>
            <person name="Thudi M."/>
            <person name="Gowda C.L."/>
            <person name="Singh N.P."/>
            <person name="Lichtenzveig J."/>
            <person name="Gali K.K."/>
            <person name="Rubio J."/>
            <person name="Nadarajan N."/>
            <person name="Dolezel J."/>
            <person name="Bansal K.C."/>
            <person name="Xu X."/>
            <person name="Edwards D."/>
            <person name="Zhang G."/>
            <person name="Kahl G."/>
            <person name="Gil J."/>
            <person name="Singh K.B."/>
            <person name="Datta S.K."/>
            <person name="Jackson S.A."/>
            <person name="Wang J."/>
            <person name="Cook D.R."/>
        </authorList>
    </citation>
    <scope>NUCLEOTIDE SEQUENCE [LARGE SCALE GENOMIC DNA]</scope>
    <source>
        <strain evidence="6">cv. CDC Frontier</strain>
    </source>
</reference>
<keyword evidence="4" id="KW-0539">Nucleus</keyword>
<evidence type="ECO:0000313" key="7">
    <source>
        <dbReference type="RefSeq" id="XP_012572372.1"/>
    </source>
</evidence>
<dbReference type="KEGG" id="cam:101489853"/>
<feature type="compositionally biased region" description="Low complexity" evidence="5">
    <location>
        <begin position="380"/>
        <end position="394"/>
    </location>
</feature>
<protein>
    <submittedName>
        <fullName evidence="7 8">IQ domain-containing protein IQM6</fullName>
    </submittedName>
</protein>
<keyword evidence="6" id="KW-1185">Reference proteome</keyword>
<evidence type="ECO:0000256" key="1">
    <source>
        <dbReference type="ARBA" id="ARBA00004123"/>
    </source>
</evidence>